<dbReference type="Proteomes" id="UP000030762">
    <property type="component" value="Unassembled WGS sequence"/>
</dbReference>
<gene>
    <name evidence="2" type="ORF">SDRG_15482</name>
</gene>
<keyword evidence="1" id="KW-0802">TPR repeat</keyword>
<dbReference type="EMBL" id="JH767224">
    <property type="protein sequence ID" value="EQC26697.1"/>
    <property type="molecule type" value="Genomic_DNA"/>
</dbReference>
<dbReference type="AlphaFoldDB" id="T0RAU6"/>
<evidence type="ECO:0000256" key="1">
    <source>
        <dbReference type="PROSITE-ProRule" id="PRU00339"/>
    </source>
</evidence>
<dbReference type="Gene3D" id="1.25.40.10">
    <property type="entry name" value="Tetratricopeptide repeat domain"/>
    <property type="match status" value="1"/>
</dbReference>
<sequence>MAFQRKPRSEWEPLFCTTLATALTHLGETHPTTLATRGSFAFALAHDDAFAEALPLALDEFNVRRSIDGLGNVRTAKAAALIGHLYSCLLQPTVASRWLRKAYMTQVTCLGPEHKATLTTLSQLAVARMRVGAPSQARPLWATILSSYERAFGADHINTLLMRLQLATTMMMDGDAQLATSALLSLKTAFEARNDLYFLTAVHLNLGATHQHLGKTDDALAYFGRALRDMPSKVSAWALYHMAVHAGAPATDSLRLVRDYVVASDEDAPETWPLCCMVCHTPIVGCVVACAKCPQAIFTFCGRCYAQRPSRLTRFCRHDSSETEWTRTLPPRRFFYKEDLLATESTVYADTEDLWGEYEAYCHTHKVPTSERLPRTSVPGLSRGWHPML</sequence>
<feature type="repeat" description="TPR" evidence="1">
    <location>
        <begin position="200"/>
        <end position="233"/>
    </location>
</feature>
<dbReference type="STRING" id="1156394.T0RAU6"/>
<proteinExistence type="predicted"/>
<dbReference type="InterPro" id="IPR019734">
    <property type="entry name" value="TPR_rpt"/>
</dbReference>
<dbReference type="RefSeq" id="XP_008619879.1">
    <property type="nucleotide sequence ID" value="XM_008621657.1"/>
</dbReference>
<accession>T0RAU6</accession>
<dbReference type="InParanoid" id="T0RAU6"/>
<reference evidence="2 3" key="1">
    <citation type="submission" date="2012-04" db="EMBL/GenBank/DDBJ databases">
        <title>The Genome Sequence of Saprolegnia declina VS20.</title>
        <authorList>
            <consortium name="The Broad Institute Genome Sequencing Platform"/>
            <person name="Russ C."/>
            <person name="Nusbaum C."/>
            <person name="Tyler B."/>
            <person name="van West P."/>
            <person name="Dieguez-Uribeondo J."/>
            <person name="de Bruijn I."/>
            <person name="Tripathy S."/>
            <person name="Jiang R."/>
            <person name="Young S.K."/>
            <person name="Zeng Q."/>
            <person name="Gargeya S."/>
            <person name="Fitzgerald M."/>
            <person name="Haas B."/>
            <person name="Abouelleil A."/>
            <person name="Alvarado L."/>
            <person name="Arachchi H.M."/>
            <person name="Berlin A."/>
            <person name="Chapman S.B."/>
            <person name="Goldberg J."/>
            <person name="Griggs A."/>
            <person name="Gujja S."/>
            <person name="Hansen M."/>
            <person name="Howarth C."/>
            <person name="Imamovic A."/>
            <person name="Larimer J."/>
            <person name="McCowen C."/>
            <person name="Montmayeur A."/>
            <person name="Murphy C."/>
            <person name="Neiman D."/>
            <person name="Pearson M."/>
            <person name="Priest M."/>
            <person name="Roberts A."/>
            <person name="Saif S."/>
            <person name="Shea T."/>
            <person name="Sisk P."/>
            <person name="Sykes S."/>
            <person name="Wortman J."/>
            <person name="Nusbaum C."/>
            <person name="Birren B."/>
        </authorList>
    </citation>
    <scope>NUCLEOTIDE SEQUENCE [LARGE SCALE GENOMIC DNA]</scope>
    <source>
        <strain evidence="2 3">VS20</strain>
    </source>
</reference>
<dbReference type="eggNOG" id="ENOG502S5JJ">
    <property type="taxonomic scope" value="Eukaryota"/>
</dbReference>
<keyword evidence="3" id="KW-1185">Reference proteome</keyword>
<evidence type="ECO:0000313" key="3">
    <source>
        <dbReference type="Proteomes" id="UP000030762"/>
    </source>
</evidence>
<protein>
    <submittedName>
        <fullName evidence="2">Uncharacterized protein</fullName>
    </submittedName>
</protein>
<dbReference type="InterPro" id="IPR011990">
    <property type="entry name" value="TPR-like_helical_dom_sf"/>
</dbReference>
<dbReference type="SUPFAM" id="SSF48452">
    <property type="entry name" value="TPR-like"/>
    <property type="match status" value="1"/>
</dbReference>
<organism evidence="2 3">
    <name type="scientific">Saprolegnia diclina (strain VS20)</name>
    <dbReference type="NCBI Taxonomy" id="1156394"/>
    <lineage>
        <taxon>Eukaryota</taxon>
        <taxon>Sar</taxon>
        <taxon>Stramenopiles</taxon>
        <taxon>Oomycota</taxon>
        <taxon>Saprolegniomycetes</taxon>
        <taxon>Saprolegniales</taxon>
        <taxon>Saprolegniaceae</taxon>
        <taxon>Saprolegnia</taxon>
    </lineage>
</organism>
<dbReference type="PROSITE" id="PS50005">
    <property type="entry name" value="TPR"/>
    <property type="match status" value="1"/>
</dbReference>
<name>T0RAU6_SAPDV</name>
<dbReference type="Pfam" id="PF13374">
    <property type="entry name" value="TPR_10"/>
    <property type="match status" value="2"/>
</dbReference>
<evidence type="ECO:0000313" key="2">
    <source>
        <dbReference type="EMBL" id="EQC26697.1"/>
    </source>
</evidence>
<dbReference type="GeneID" id="19956209"/>
<dbReference type="VEuPathDB" id="FungiDB:SDRG_15482"/>